<sequence length="37" mass="4558">MAEWLWHRTYTSFSICGHVLRFCWGGIRIWQMTKAER</sequence>
<comment type="caution">
    <text evidence="1">The sequence shown here is derived from an EMBL/GenBank/DDBJ whole genome shotgun (WGS) entry which is preliminary data.</text>
</comment>
<dbReference type="AlphaFoldDB" id="A0A8X6PME5"/>
<reference evidence="1" key="1">
    <citation type="submission" date="2020-08" db="EMBL/GenBank/DDBJ databases">
        <title>Multicomponent nature underlies the extraordinary mechanical properties of spider dragline silk.</title>
        <authorList>
            <person name="Kono N."/>
            <person name="Nakamura H."/>
            <person name="Mori M."/>
            <person name="Yoshida Y."/>
            <person name="Ohtoshi R."/>
            <person name="Malay A.D."/>
            <person name="Moran D.A.P."/>
            <person name="Tomita M."/>
            <person name="Numata K."/>
            <person name="Arakawa K."/>
        </authorList>
    </citation>
    <scope>NUCLEOTIDE SEQUENCE</scope>
</reference>
<dbReference type="Proteomes" id="UP000887013">
    <property type="component" value="Unassembled WGS sequence"/>
</dbReference>
<name>A0A8X6PME5_NEPPI</name>
<accession>A0A8X6PME5</accession>
<evidence type="ECO:0000313" key="1">
    <source>
        <dbReference type="EMBL" id="GFT72291.1"/>
    </source>
</evidence>
<organism evidence="1 2">
    <name type="scientific">Nephila pilipes</name>
    <name type="common">Giant wood spider</name>
    <name type="synonym">Nephila maculata</name>
    <dbReference type="NCBI Taxonomy" id="299642"/>
    <lineage>
        <taxon>Eukaryota</taxon>
        <taxon>Metazoa</taxon>
        <taxon>Ecdysozoa</taxon>
        <taxon>Arthropoda</taxon>
        <taxon>Chelicerata</taxon>
        <taxon>Arachnida</taxon>
        <taxon>Araneae</taxon>
        <taxon>Araneomorphae</taxon>
        <taxon>Entelegynae</taxon>
        <taxon>Araneoidea</taxon>
        <taxon>Nephilidae</taxon>
        <taxon>Nephila</taxon>
    </lineage>
</organism>
<gene>
    <name evidence="1" type="ORF">NPIL_183401</name>
</gene>
<evidence type="ECO:0000313" key="2">
    <source>
        <dbReference type="Proteomes" id="UP000887013"/>
    </source>
</evidence>
<feature type="non-terminal residue" evidence="1">
    <location>
        <position position="37"/>
    </location>
</feature>
<proteinExistence type="predicted"/>
<keyword evidence="2" id="KW-1185">Reference proteome</keyword>
<protein>
    <submittedName>
        <fullName evidence="1">Uncharacterized protein</fullName>
    </submittedName>
</protein>
<dbReference type="EMBL" id="BMAW01070215">
    <property type="protein sequence ID" value="GFT72291.1"/>
    <property type="molecule type" value="Genomic_DNA"/>
</dbReference>